<organism evidence="2 3">
    <name type="scientific">Chryseobacterium camelliae</name>
    <dbReference type="NCBI Taxonomy" id="1265445"/>
    <lineage>
        <taxon>Bacteria</taxon>
        <taxon>Pseudomonadati</taxon>
        <taxon>Bacteroidota</taxon>
        <taxon>Flavobacteriia</taxon>
        <taxon>Flavobacteriales</taxon>
        <taxon>Weeksellaceae</taxon>
        <taxon>Chryseobacterium group</taxon>
        <taxon>Chryseobacterium</taxon>
    </lineage>
</organism>
<evidence type="ECO:0000259" key="1">
    <source>
        <dbReference type="Pfam" id="PF12680"/>
    </source>
</evidence>
<comment type="caution">
    <text evidence="2">The sequence shown here is derived from an EMBL/GenBank/DDBJ whole genome shotgun (WGS) entry which is preliminary data.</text>
</comment>
<name>A0ABU0TEA9_9FLAO</name>
<accession>A0ABU0TEA9</accession>
<dbReference type="InterPro" id="IPR032710">
    <property type="entry name" value="NTF2-like_dom_sf"/>
</dbReference>
<evidence type="ECO:0000313" key="2">
    <source>
        <dbReference type="EMBL" id="MDQ1095411.1"/>
    </source>
</evidence>
<feature type="domain" description="SnoaL-like" evidence="1">
    <location>
        <begin position="13"/>
        <end position="123"/>
    </location>
</feature>
<dbReference type="Gene3D" id="3.10.450.50">
    <property type="match status" value="1"/>
</dbReference>
<dbReference type="Pfam" id="PF12680">
    <property type="entry name" value="SnoaL_2"/>
    <property type="match status" value="1"/>
</dbReference>
<proteinExistence type="predicted"/>
<evidence type="ECO:0000313" key="3">
    <source>
        <dbReference type="Proteomes" id="UP001225072"/>
    </source>
</evidence>
<dbReference type="Proteomes" id="UP001225072">
    <property type="component" value="Unassembled WGS sequence"/>
</dbReference>
<dbReference type="InterPro" id="IPR037401">
    <property type="entry name" value="SnoaL-like"/>
</dbReference>
<sequence length="128" mass="14104">MMTQKDQADMISSYIEAYNNFDTEGMTACLHENVVFENISGGKTGLKTEGIEAFKTQAEAAARYFSSRHQTVDSWAFSDESITISISYEAVPAIDLPNGMKKGSAIILKGESEFVFSDGKIIRITDRS</sequence>
<dbReference type="SUPFAM" id="SSF54427">
    <property type="entry name" value="NTF2-like"/>
    <property type="match status" value="1"/>
</dbReference>
<keyword evidence="3" id="KW-1185">Reference proteome</keyword>
<reference evidence="2 3" key="1">
    <citation type="submission" date="2023-07" db="EMBL/GenBank/DDBJ databases">
        <title>Functional and genomic diversity of the sorghum phyllosphere microbiome.</title>
        <authorList>
            <person name="Shade A."/>
        </authorList>
    </citation>
    <scope>NUCLEOTIDE SEQUENCE [LARGE SCALE GENOMIC DNA]</scope>
    <source>
        <strain evidence="2 3">SORGH_AS_1064</strain>
    </source>
</reference>
<dbReference type="RefSeq" id="WP_307446169.1">
    <property type="nucleotide sequence ID" value="NZ_JAUTAL010000001.1"/>
</dbReference>
<gene>
    <name evidence="2" type="ORF">QE404_000558</name>
</gene>
<dbReference type="EMBL" id="JAUTAL010000001">
    <property type="protein sequence ID" value="MDQ1095411.1"/>
    <property type="molecule type" value="Genomic_DNA"/>
</dbReference>
<protein>
    <submittedName>
        <fullName evidence="2">Ketosteroid isomerase-like protein</fullName>
    </submittedName>
</protein>